<feature type="signal peptide" evidence="1">
    <location>
        <begin position="1"/>
        <end position="19"/>
    </location>
</feature>
<keyword evidence="1" id="KW-0732">Signal</keyword>
<dbReference type="InterPro" id="IPR001087">
    <property type="entry name" value="GDSL"/>
</dbReference>
<evidence type="ECO:0000313" key="3">
    <source>
        <dbReference type="Proteomes" id="UP000617041"/>
    </source>
</evidence>
<accession>A0A934Q080</accession>
<feature type="chain" id="PRO_5037877351" evidence="1">
    <location>
        <begin position="20"/>
        <end position="390"/>
    </location>
</feature>
<dbReference type="RefSeq" id="WP_200787690.1">
    <property type="nucleotide sequence ID" value="NZ_JAEDAO010000001.1"/>
</dbReference>
<dbReference type="SUPFAM" id="SSF52266">
    <property type="entry name" value="SGNH hydrolase"/>
    <property type="match status" value="1"/>
</dbReference>
<dbReference type="InterPro" id="IPR036514">
    <property type="entry name" value="SGNH_hydro_sf"/>
</dbReference>
<keyword evidence="3" id="KW-1185">Reference proteome</keyword>
<dbReference type="GO" id="GO:0016788">
    <property type="term" value="F:hydrolase activity, acting on ester bonds"/>
    <property type="evidence" value="ECO:0007669"/>
    <property type="project" value="InterPro"/>
</dbReference>
<dbReference type="EMBL" id="JAEDAO010000001">
    <property type="protein sequence ID" value="MBK0392775.1"/>
    <property type="molecule type" value="Genomic_DNA"/>
</dbReference>
<evidence type="ECO:0000313" key="2">
    <source>
        <dbReference type="EMBL" id="MBK0392775.1"/>
    </source>
</evidence>
<gene>
    <name evidence="2" type="ORF">I8E28_09235</name>
</gene>
<dbReference type="Gene3D" id="3.40.50.1110">
    <property type="entry name" value="SGNH hydrolase"/>
    <property type="match status" value="1"/>
</dbReference>
<dbReference type="PROSITE" id="PS51257">
    <property type="entry name" value="PROKAR_LIPOPROTEIN"/>
    <property type="match status" value="1"/>
</dbReference>
<protein>
    <submittedName>
        <fullName evidence="2">Phospholipase</fullName>
    </submittedName>
</protein>
<dbReference type="AlphaFoldDB" id="A0A934Q080"/>
<dbReference type="Pfam" id="PF00657">
    <property type="entry name" value="Lipase_GDSL"/>
    <property type="match status" value="1"/>
</dbReference>
<proteinExistence type="predicted"/>
<sequence length="390" mass="39422">MSLSRVRTAIAAATVSLLAACGGGGGDETPVGSAPAPTPPSASAAPITRLVVAGDSLADVGTFGLKATVQSASNPAGYPIYPEVVSQQLGTGALCSYFTSSDEGGSFATRPACTNFAVAGADIVNPVVRDGDDSPFSLKKQLESALSANGGAWKPGDLLVMDAGANDAAGLADTYLGAQRGGATDKLVFAALLGQQLSGSTIDNALSQPNGGSVAATLYMQQLARTWWAMVKANALDQGATRVVLVNIPDITLTPRLRDVVAGAATDLGAGGAADFQAAVRGWITTFNSELAAQAAGDSRVVIVDYFGEFTAEVAGAPAAGLTNTTQAACPATVDFPQCTDAALDAAPPAGAVAGWWKTWLFSDRFHPSPRGHELLGAAVLRAIQAAGWR</sequence>
<dbReference type="Proteomes" id="UP000617041">
    <property type="component" value="Unassembled WGS sequence"/>
</dbReference>
<reference evidence="2" key="1">
    <citation type="submission" date="2020-12" db="EMBL/GenBank/DDBJ databases">
        <title>Ramlibacter sp. nov., isolated from a freshwater alga, Cryptomonas.</title>
        <authorList>
            <person name="Kim H.M."/>
            <person name="Jeon C.O."/>
        </authorList>
    </citation>
    <scope>NUCLEOTIDE SEQUENCE</scope>
    <source>
        <strain evidence="2">CrO1</strain>
    </source>
</reference>
<organism evidence="2 3">
    <name type="scientific">Ramlibacter algicola</name>
    <dbReference type="NCBI Taxonomy" id="2795217"/>
    <lineage>
        <taxon>Bacteria</taxon>
        <taxon>Pseudomonadati</taxon>
        <taxon>Pseudomonadota</taxon>
        <taxon>Betaproteobacteria</taxon>
        <taxon>Burkholderiales</taxon>
        <taxon>Comamonadaceae</taxon>
        <taxon>Ramlibacter</taxon>
    </lineage>
</organism>
<evidence type="ECO:0000256" key="1">
    <source>
        <dbReference type="SAM" id="SignalP"/>
    </source>
</evidence>
<comment type="caution">
    <text evidence="2">The sequence shown here is derived from an EMBL/GenBank/DDBJ whole genome shotgun (WGS) entry which is preliminary data.</text>
</comment>
<name>A0A934Q080_9BURK</name>